<protein>
    <submittedName>
        <fullName evidence="1">Uncharacterized protein</fullName>
    </submittedName>
</protein>
<dbReference type="Proteomes" id="UP001148838">
    <property type="component" value="Unassembled WGS sequence"/>
</dbReference>
<name>A0ABQ8SI20_PERAM</name>
<sequence length="201" mass="23839">MLAGNEFQSLGRAIVKEDEYEEVRWDGIINIVSWRVRVLDCGGKKEWLDLTIGEEDETYKVGLVFRYKARTVRRPVHWIPCKTTQEGPTQTRRLLASHPNANLNTHLREEQRLKVFENKVLRKIFATKRDEVTGEWRKLHNTELHALYSSPDIIRKIKFKSLRWAGHVVRMGESRNAYRVLDLRQKDLWEDRDVDGRIIFK</sequence>
<proteinExistence type="predicted"/>
<reference evidence="1 2" key="1">
    <citation type="journal article" date="2022" name="Allergy">
        <title>Genome assembly and annotation of Periplaneta americana reveal a comprehensive cockroach allergen profile.</title>
        <authorList>
            <person name="Wang L."/>
            <person name="Xiong Q."/>
            <person name="Saelim N."/>
            <person name="Wang L."/>
            <person name="Nong W."/>
            <person name="Wan A.T."/>
            <person name="Shi M."/>
            <person name="Liu X."/>
            <person name="Cao Q."/>
            <person name="Hui J.H.L."/>
            <person name="Sookrung N."/>
            <person name="Leung T.F."/>
            <person name="Tungtrongchitr A."/>
            <person name="Tsui S.K.W."/>
        </authorList>
    </citation>
    <scope>NUCLEOTIDE SEQUENCE [LARGE SCALE GENOMIC DNA]</scope>
    <source>
        <strain evidence="1">PWHHKU_190912</strain>
    </source>
</reference>
<dbReference type="EMBL" id="JAJSOF020000027">
    <property type="protein sequence ID" value="KAJ4433798.1"/>
    <property type="molecule type" value="Genomic_DNA"/>
</dbReference>
<organism evidence="1 2">
    <name type="scientific">Periplaneta americana</name>
    <name type="common">American cockroach</name>
    <name type="synonym">Blatta americana</name>
    <dbReference type="NCBI Taxonomy" id="6978"/>
    <lineage>
        <taxon>Eukaryota</taxon>
        <taxon>Metazoa</taxon>
        <taxon>Ecdysozoa</taxon>
        <taxon>Arthropoda</taxon>
        <taxon>Hexapoda</taxon>
        <taxon>Insecta</taxon>
        <taxon>Pterygota</taxon>
        <taxon>Neoptera</taxon>
        <taxon>Polyneoptera</taxon>
        <taxon>Dictyoptera</taxon>
        <taxon>Blattodea</taxon>
        <taxon>Blattoidea</taxon>
        <taxon>Blattidae</taxon>
        <taxon>Blattinae</taxon>
        <taxon>Periplaneta</taxon>
    </lineage>
</organism>
<comment type="caution">
    <text evidence="1">The sequence shown here is derived from an EMBL/GenBank/DDBJ whole genome shotgun (WGS) entry which is preliminary data.</text>
</comment>
<gene>
    <name evidence="1" type="ORF">ANN_16110</name>
</gene>
<evidence type="ECO:0000313" key="2">
    <source>
        <dbReference type="Proteomes" id="UP001148838"/>
    </source>
</evidence>
<keyword evidence="2" id="KW-1185">Reference proteome</keyword>
<evidence type="ECO:0000313" key="1">
    <source>
        <dbReference type="EMBL" id="KAJ4433798.1"/>
    </source>
</evidence>
<accession>A0ABQ8SI20</accession>